<evidence type="ECO:0000256" key="8">
    <source>
        <dbReference type="RuleBase" id="RU004447"/>
    </source>
</evidence>
<evidence type="ECO:0000313" key="13">
    <source>
        <dbReference type="EMBL" id="SDW96535.1"/>
    </source>
</evidence>
<dbReference type="EMBL" id="BNAB01000007">
    <property type="protein sequence ID" value="GHE01675.1"/>
    <property type="molecule type" value="Genomic_DNA"/>
</dbReference>
<dbReference type="Pfam" id="PF00675">
    <property type="entry name" value="Peptidase_M16"/>
    <property type="match status" value="1"/>
</dbReference>
<accession>A0AAN4UQW2</accession>
<evidence type="ECO:0000313" key="12">
    <source>
        <dbReference type="EMBL" id="GHE01675.1"/>
    </source>
</evidence>
<dbReference type="Proteomes" id="UP000199541">
    <property type="component" value="Unassembled WGS sequence"/>
</dbReference>
<evidence type="ECO:0000259" key="11">
    <source>
        <dbReference type="Pfam" id="PF05193"/>
    </source>
</evidence>
<feature type="signal peptide" evidence="9">
    <location>
        <begin position="1"/>
        <end position="27"/>
    </location>
</feature>
<evidence type="ECO:0000256" key="1">
    <source>
        <dbReference type="ARBA" id="ARBA00001947"/>
    </source>
</evidence>
<dbReference type="Proteomes" id="UP000634647">
    <property type="component" value="Unassembled WGS sequence"/>
</dbReference>
<evidence type="ECO:0000256" key="4">
    <source>
        <dbReference type="ARBA" id="ARBA00022723"/>
    </source>
</evidence>
<evidence type="ECO:0000313" key="15">
    <source>
        <dbReference type="Proteomes" id="UP000634647"/>
    </source>
</evidence>
<evidence type="ECO:0000256" key="9">
    <source>
        <dbReference type="SAM" id="SignalP"/>
    </source>
</evidence>
<sequence length="472" mass="51377">MQRFLRRVALAWTLALATFAMTPGARAADEAVTSFSLKNGMQVVVIEDHRAPVVVNMVWYRVGAADEKPGQSGIAHFLEHLMFKGTDRLKPGEFSATVAALGGSDNAFTSWDYTGYYQRIAARHLGRMMEMEADRMRHLNLTPEVVATERQVILEERSQRTDNNPGALFNEQLRAAQFLASPYGTPVIGWRREMETLSRAQALAFYHTYYAPNNAVLIVAGDATPQQVRQLAERHFGPLKPTPDLPPRARVQEPPQLAARHLTMSDPRVADAYLRRSYLAPNRRAGDQRQAAALAVLAELLGGSAQTSVLARALQFDQHLAVYTGAGYDGTSVDPTTFSLTVVPAKGVSLAQAEAALDQVLARFLATGPDPQELARIKTQINAAQIYARDNVAALGRRYGAALSAGLTVEDVKDWPRTLDAVTAEDVRNAARAVLVPEHSVTGYLTPPPGARAATAAPRAARIPAPQNEVTQ</sequence>
<dbReference type="InterPro" id="IPR001431">
    <property type="entry name" value="Pept_M16_Zn_BS"/>
</dbReference>
<evidence type="ECO:0000256" key="7">
    <source>
        <dbReference type="ARBA" id="ARBA00023049"/>
    </source>
</evidence>
<dbReference type="PROSITE" id="PS00143">
    <property type="entry name" value="INSULINASE"/>
    <property type="match status" value="1"/>
</dbReference>
<proteinExistence type="inferred from homology"/>
<keyword evidence="7" id="KW-0482">Metalloprotease</keyword>
<keyword evidence="9" id="KW-0732">Signal</keyword>
<dbReference type="InterPro" id="IPR007863">
    <property type="entry name" value="Peptidase_M16_C"/>
</dbReference>
<keyword evidence="4" id="KW-0479">Metal-binding</keyword>
<evidence type="ECO:0000259" key="10">
    <source>
        <dbReference type="Pfam" id="PF00675"/>
    </source>
</evidence>
<dbReference type="SUPFAM" id="SSF63411">
    <property type="entry name" value="LuxS/MPP-like metallohydrolase"/>
    <property type="match status" value="2"/>
</dbReference>
<evidence type="ECO:0000256" key="6">
    <source>
        <dbReference type="ARBA" id="ARBA00022833"/>
    </source>
</evidence>
<keyword evidence="3 13" id="KW-0645">Protease</keyword>
<dbReference type="RefSeq" id="WP_081825135.1">
    <property type="nucleotide sequence ID" value="NZ_BNAB01000007.1"/>
</dbReference>
<dbReference type="InterPro" id="IPR050626">
    <property type="entry name" value="Peptidase_M16"/>
</dbReference>
<dbReference type="PANTHER" id="PTHR43690:SF17">
    <property type="entry name" value="PROTEIN YHJJ"/>
    <property type="match status" value="1"/>
</dbReference>
<protein>
    <submittedName>
        <fullName evidence="12">Peptidase M16</fullName>
    </submittedName>
    <submittedName>
        <fullName evidence="13">Zinc protease</fullName>
    </submittedName>
</protein>
<comment type="similarity">
    <text evidence="2 8">Belongs to the peptidase M16 family.</text>
</comment>
<dbReference type="GO" id="GO:0006508">
    <property type="term" value="P:proteolysis"/>
    <property type="evidence" value="ECO:0007669"/>
    <property type="project" value="UniProtKB-KW"/>
</dbReference>
<dbReference type="AlphaFoldDB" id="A0AAN4UQW2"/>
<evidence type="ECO:0000256" key="5">
    <source>
        <dbReference type="ARBA" id="ARBA00022801"/>
    </source>
</evidence>
<dbReference type="PANTHER" id="PTHR43690">
    <property type="entry name" value="NARDILYSIN"/>
    <property type="match status" value="1"/>
</dbReference>
<reference evidence="12" key="3">
    <citation type="submission" date="2023-06" db="EMBL/GenBank/DDBJ databases">
        <authorList>
            <person name="Sun Q."/>
            <person name="Zhou Y."/>
        </authorList>
    </citation>
    <scope>NUCLEOTIDE SEQUENCE</scope>
    <source>
        <strain evidence="12">CGMCC 1.10859</strain>
    </source>
</reference>
<reference evidence="12" key="1">
    <citation type="journal article" date="2014" name="Int. J. Syst. Evol. Microbiol.">
        <title>Complete genome sequence of Corynebacterium casei LMG S-19264T (=DSM 44701T), isolated from a smear-ripened cheese.</title>
        <authorList>
            <consortium name="US DOE Joint Genome Institute (JGI-PGF)"/>
            <person name="Walter F."/>
            <person name="Albersmeier A."/>
            <person name="Kalinowski J."/>
            <person name="Ruckert C."/>
        </authorList>
    </citation>
    <scope>NUCLEOTIDE SEQUENCE</scope>
    <source>
        <strain evidence="12">CGMCC 1.10859</strain>
    </source>
</reference>
<gene>
    <name evidence="12" type="ORF">GCM10008024_18020</name>
    <name evidence="13" type="ORF">SAMN05444006_108147</name>
</gene>
<keyword evidence="5" id="KW-0378">Hydrolase</keyword>
<evidence type="ECO:0000256" key="2">
    <source>
        <dbReference type="ARBA" id="ARBA00007261"/>
    </source>
</evidence>
<feature type="domain" description="Peptidase M16 C-terminal" evidence="11">
    <location>
        <begin position="197"/>
        <end position="380"/>
    </location>
</feature>
<organism evidence="12 15">
    <name type="scientific">Allgaiera indica</name>
    <dbReference type="NCBI Taxonomy" id="765699"/>
    <lineage>
        <taxon>Bacteria</taxon>
        <taxon>Pseudomonadati</taxon>
        <taxon>Pseudomonadota</taxon>
        <taxon>Alphaproteobacteria</taxon>
        <taxon>Rhodobacterales</taxon>
        <taxon>Paracoccaceae</taxon>
        <taxon>Allgaiera</taxon>
    </lineage>
</organism>
<keyword evidence="6" id="KW-0862">Zinc</keyword>
<feature type="chain" id="PRO_5042905411" evidence="9">
    <location>
        <begin position="28"/>
        <end position="472"/>
    </location>
</feature>
<keyword evidence="14" id="KW-1185">Reference proteome</keyword>
<dbReference type="GO" id="GO:0004222">
    <property type="term" value="F:metalloendopeptidase activity"/>
    <property type="evidence" value="ECO:0007669"/>
    <property type="project" value="InterPro"/>
</dbReference>
<dbReference type="GO" id="GO:0046872">
    <property type="term" value="F:metal ion binding"/>
    <property type="evidence" value="ECO:0007669"/>
    <property type="project" value="UniProtKB-KW"/>
</dbReference>
<evidence type="ECO:0000313" key="14">
    <source>
        <dbReference type="Proteomes" id="UP000199541"/>
    </source>
</evidence>
<reference evidence="13 14" key="2">
    <citation type="submission" date="2016-10" db="EMBL/GenBank/DDBJ databases">
        <authorList>
            <person name="Varghese N."/>
            <person name="Submissions S."/>
        </authorList>
    </citation>
    <scope>NUCLEOTIDE SEQUENCE [LARGE SCALE GENOMIC DNA]</scope>
    <source>
        <strain evidence="13 14">DSM 24802</strain>
    </source>
</reference>
<dbReference type="InterPro" id="IPR011249">
    <property type="entry name" value="Metalloenz_LuxS/M16"/>
</dbReference>
<evidence type="ECO:0000256" key="3">
    <source>
        <dbReference type="ARBA" id="ARBA00022670"/>
    </source>
</evidence>
<name>A0AAN4UQW2_9RHOB</name>
<dbReference type="Gene3D" id="3.30.830.10">
    <property type="entry name" value="Metalloenzyme, LuxS/M16 peptidase-like"/>
    <property type="match status" value="2"/>
</dbReference>
<dbReference type="Pfam" id="PF05193">
    <property type="entry name" value="Peptidase_M16_C"/>
    <property type="match status" value="1"/>
</dbReference>
<feature type="domain" description="Peptidase M16 N-terminal" evidence="10">
    <location>
        <begin position="43"/>
        <end position="188"/>
    </location>
</feature>
<dbReference type="InterPro" id="IPR011765">
    <property type="entry name" value="Pept_M16_N"/>
</dbReference>
<comment type="caution">
    <text evidence="12">The sequence shown here is derived from an EMBL/GenBank/DDBJ whole genome shotgun (WGS) entry which is preliminary data.</text>
</comment>
<comment type="cofactor">
    <cofactor evidence="1">
        <name>Zn(2+)</name>
        <dbReference type="ChEBI" id="CHEBI:29105"/>
    </cofactor>
</comment>
<dbReference type="EMBL" id="FNOB01000008">
    <property type="protein sequence ID" value="SDW96535.1"/>
    <property type="molecule type" value="Genomic_DNA"/>
</dbReference>